<evidence type="ECO:0000313" key="2">
    <source>
        <dbReference type="EMBL" id="BDS14929.1"/>
    </source>
</evidence>
<keyword evidence="1" id="KW-1133">Transmembrane helix</keyword>
<accession>A0A915YKZ4</accession>
<feature type="transmembrane region" description="Helical" evidence="1">
    <location>
        <begin position="73"/>
        <end position="90"/>
    </location>
</feature>
<feature type="transmembrane region" description="Helical" evidence="1">
    <location>
        <begin position="46"/>
        <end position="67"/>
    </location>
</feature>
<proteinExistence type="predicted"/>
<keyword evidence="3" id="KW-1185">Reference proteome</keyword>
<dbReference type="Proteomes" id="UP001060919">
    <property type="component" value="Chromosome"/>
</dbReference>
<feature type="transmembrane region" description="Helical" evidence="1">
    <location>
        <begin position="6"/>
        <end position="30"/>
    </location>
</feature>
<dbReference type="KEGG" id="aup:AsAng_0057110"/>
<evidence type="ECO:0000313" key="3">
    <source>
        <dbReference type="Proteomes" id="UP001060919"/>
    </source>
</evidence>
<gene>
    <name evidence="2" type="ORF">AsAng_0057110</name>
</gene>
<keyword evidence="1" id="KW-0472">Membrane</keyword>
<sequence length="111" mass="12872">MLLNAILLIMISLAFIVFLLLVIPWLLALLKIRNVPQGGSLFIRQFFYWFFISLLPSVFSLLIGYFIHSIELFFLGFIFTIILLIIGGISSNRKMEQTIKPPNDNWDLLDH</sequence>
<keyword evidence="1" id="KW-0812">Transmembrane</keyword>
<protein>
    <submittedName>
        <fullName evidence="2">Uncharacterized protein</fullName>
    </submittedName>
</protein>
<dbReference type="AlphaFoldDB" id="A0A915YKZ4"/>
<name>A0A915YKZ4_9BACT</name>
<evidence type="ECO:0000256" key="1">
    <source>
        <dbReference type="SAM" id="Phobius"/>
    </source>
</evidence>
<organism evidence="2 3">
    <name type="scientific">Aureispira anguillae</name>
    <dbReference type="NCBI Taxonomy" id="2864201"/>
    <lineage>
        <taxon>Bacteria</taxon>
        <taxon>Pseudomonadati</taxon>
        <taxon>Bacteroidota</taxon>
        <taxon>Saprospiria</taxon>
        <taxon>Saprospirales</taxon>
        <taxon>Saprospiraceae</taxon>
        <taxon>Aureispira</taxon>
    </lineage>
</organism>
<reference evidence="2" key="1">
    <citation type="submission" date="2022-09" db="EMBL/GenBank/DDBJ databases">
        <title>Aureispira anguillicida sp. nov., isolated from Leptocephalus of Japanese eel Anguilla japonica.</title>
        <authorList>
            <person name="Yuasa K."/>
            <person name="Mekata T."/>
            <person name="Ikunari K."/>
        </authorList>
    </citation>
    <scope>NUCLEOTIDE SEQUENCE</scope>
    <source>
        <strain evidence="2">EL160426</strain>
    </source>
</reference>
<dbReference type="EMBL" id="AP026867">
    <property type="protein sequence ID" value="BDS14929.1"/>
    <property type="molecule type" value="Genomic_DNA"/>
</dbReference>